<dbReference type="InterPro" id="IPR027417">
    <property type="entry name" value="P-loop_NTPase"/>
</dbReference>
<protein>
    <submittedName>
        <fullName evidence="4">Zeta toxin</fullName>
    </submittedName>
</protein>
<feature type="domain" description="Zeta toxin" evidence="3">
    <location>
        <begin position="27"/>
        <end position="212"/>
    </location>
</feature>
<dbReference type="Pfam" id="PF06414">
    <property type="entry name" value="Zeta_toxin"/>
    <property type="match status" value="1"/>
</dbReference>
<organism evidence="4 5">
    <name type="scientific">Parashewanella curva</name>
    <dbReference type="NCBI Taxonomy" id="2338552"/>
    <lineage>
        <taxon>Bacteria</taxon>
        <taxon>Pseudomonadati</taxon>
        <taxon>Pseudomonadota</taxon>
        <taxon>Gammaproteobacteria</taxon>
        <taxon>Alteromonadales</taxon>
        <taxon>Shewanellaceae</taxon>
        <taxon>Parashewanella</taxon>
    </lineage>
</organism>
<name>A0A3L8PTC6_9GAMM</name>
<dbReference type="Gene3D" id="3.40.50.300">
    <property type="entry name" value="P-loop containing nucleotide triphosphate hydrolases"/>
    <property type="match status" value="1"/>
</dbReference>
<accession>A0A3L8PTC6</accession>
<dbReference type="OrthoDB" id="6421666at2"/>
<sequence length="235" mass="27220">MNQAEQEIELRAIEFAKKNRTRIGRELSDSKKFPADEQPVSIFMCGSPGAGKTEASKVFLEAFADTSIIRLDPDELRDYFEDYTGNNSYLFQKGVSFIVERTLDFIFKNNQSFVLDGTFSNFNIACKNIDRSLNRERSVLIIFVYQEPLLAWKFVQAREKVEGRRIKPETFIEQFFGSQTVIRQVKAKYGDAVKVDLLLKNTDGSPRAYRDNIENIDEHIDKKYSRSDLERLLDL</sequence>
<comment type="caution">
    <text evidence="4">The sequence shown here is derived from an EMBL/GenBank/DDBJ whole genome shotgun (WGS) entry which is preliminary data.</text>
</comment>
<evidence type="ECO:0000313" key="4">
    <source>
        <dbReference type="EMBL" id="RLV57863.1"/>
    </source>
</evidence>
<evidence type="ECO:0000256" key="2">
    <source>
        <dbReference type="ARBA" id="ARBA00022840"/>
    </source>
</evidence>
<evidence type="ECO:0000259" key="3">
    <source>
        <dbReference type="Pfam" id="PF06414"/>
    </source>
</evidence>
<dbReference type="Proteomes" id="UP000281474">
    <property type="component" value="Unassembled WGS sequence"/>
</dbReference>
<evidence type="ECO:0000313" key="5">
    <source>
        <dbReference type="Proteomes" id="UP000281474"/>
    </source>
</evidence>
<dbReference type="GO" id="GO:0005524">
    <property type="term" value="F:ATP binding"/>
    <property type="evidence" value="ECO:0007669"/>
    <property type="project" value="UniProtKB-KW"/>
</dbReference>
<dbReference type="SUPFAM" id="SSF52540">
    <property type="entry name" value="P-loop containing nucleoside triphosphate hydrolases"/>
    <property type="match status" value="1"/>
</dbReference>
<gene>
    <name evidence="4" type="ORF">D5018_20290</name>
</gene>
<reference evidence="4 5" key="1">
    <citation type="submission" date="2018-09" db="EMBL/GenBank/DDBJ databases">
        <title>Phylogeny of the Shewanellaceae, and recommendation for two new genera, Pseudoshewanella and Parashewanella.</title>
        <authorList>
            <person name="Wang G."/>
        </authorList>
    </citation>
    <scope>NUCLEOTIDE SEQUENCE [LARGE SCALE GENOMIC DNA]</scope>
    <source>
        <strain evidence="4 5">C51</strain>
    </source>
</reference>
<dbReference type="GO" id="GO:0016301">
    <property type="term" value="F:kinase activity"/>
    <property type="evidence" value="ECO:0007669"/>
    <property type="project" value="InterPro"/>
</dbReference>
<dbReference type="AlphaFoldDB" id="A0A3L8PTC6"/>
<dbReference type="InterPro" id="IPR010488">
    <property type="entry name" value="Zeta_toxin_domain"/>
</dbReference>
<keyword evidence="2" id="KW-0067">ATP-binding</keyword>
<evidence type="ECO:0000256" key="1">
    <source>
        <dbReference type="ARBA" id="ARBA00022741"/>
    </source>
</evidence>
<dbReference type="EMBL" id="QZEI01000127">
    <property type="protein sequence ID" value="RLV57863.1"/>
    <property type="molecule type" value="Genomic_DNA"/>
</dbReference>
<proteinExistence type="predicted"/>
<dbReference type="RefSeq" id="WP_121840803.1">
    <property type="nucleotide sequence ID" value="NZ_ML014876.1"/>
</dbReference>
<keyword evidence="5" id="KW-1185">Reference proteome</keyword>
<keyword evidence="1" id="KW-0547">Nucleotide-binding</keyword>